<feature type="transmembrane region" description="Helical" evidence="1">
    <location>
        <begin position="50"/>
        <end position="75"/>
    </location>
</feature>
<proteinExistence type="predicted"/>
<dbReference type="OrthoDB" id="5570651at2"/>
<keyword evidence="1" id="KW-0812">Transmembrane</keyword>
<evidence type="ECO:0000313" key="2">
    <source>
        <dbReference type="EMBL" id="OAI19007.1"/>
    </source>
</evidence>
<feature type="transmembrane region" description="Helical" evidence="1">
    <location>
        <begin position="82"/>
        <end position="102"/>
    </location>
</feature>
<dbReference type="AlphaFoldDB" id="A0A177NLV1"/>
<organism evidence="2 3">
    <name type="scientific">Methylomonas koyamae</name>
    <dbReference type="NCBI Taxonomy" id="702114"/>
    <lineage>
        <taxon>Bacteria</taxon>
        <taxon>Pseudomonadati</taxon>
        <taxon>Pseudomonadota</taxon>
        <taxon>Gammaproteobacteria</taxon>
        <taxon>Methylococcales</taxon>
        <taxon>Methylococcaceae</taxon>
        <taxon>Methylomonas</taxon>
    </lineage>
</organism>
<feature type="transmembrane region" description="Helical" evidence="1">
    <location>
        <begin position="108"/>
        <end position="127"/>
    </location>
</feature>
<keyword evidence="1" id="KW-1133">Transmembrane helix</keyword>
<name>A0A177NLV1_9GAMM</name>
<comment type="caution">
    <text evidence="2">The sequence shown here is derived from an EMBL/GenBank/DDBJ whole genome shotgun (WGS) entry which is preliminary data.</text>
</comment>
<sequence length="158" mass="17958">MMNRLLLTLLAVALIVEEWLWDFLSACGHYLALALGLERIERWLSRCSPGVALIAITVPILLVTPLNLAALWLLLHGLLLQGLVLEIVAKLLGTLLVARVFTLTKPQLLSFAVLAWLYGTITGWLRWAHAKIAETVLYRWSRLAKQRVKDRVKTWLKR</sequence>
<evidence type="ECO:0000256" key="1">
    <source>
        <dbReference type="SAM" id="Phobius"/>
    </source>
</evidence>
<evidence type="ECO:0000313" key="3">
    <source>
        <dbReference type="Proteomes" id="UP000077628"/>
    </source>
</evidence>
<dbReference type="EMBL" id="LUUK01000163">
    <property type="protein sequence ID" value="OAI19007.1"/>
    <property type="molecule type" value="Genomic_DNA"/>
</dbReference>
<gene>
    <name evidence="2" type="ORF">A1355_05150</name>
</gene>
<keyword evidence="1" id="KW-0472">Membrane</keyword>
<reference evidence="3" key="1">
    <citation type="submission" date="2016-03" db="EMBL/GenBank/DDBJ databases">
        <authorList>
            <person name="Heylen K."/>
            <person name="De Vos P."/>
            <person name="Vekeman B."/>
        </authorList>
    </citation>
    <scope>NUCLEOTIDE SEQUENCE [LARGE SCALE GENOMIC DNA]</scope>
    <source>
        <strain evidence="3">R-45383</strain>
    </source>
</reference>
<dbReference type="STRING" id="702114.A1355_05150"/>
<keyword evidence="3" id="KW-1185">Reference proteome</keyword>
<dbReference type="Proteomes" id="UP000077628">
    <property type="component" value="Unassembled WGS sequence"/>
</dbReference>
<protein>
    <submittedName>
        <fullName evidence="2">Uncharacterized protein</fullName>
    </submittedName>
</protein>
<accession>A0A177NLV1</accession>